<dbReference type="AlphaFoldDB" id="A0A6J4MBU6"/>
<proteinExistence type="predicted"/>
<evidence type="ECO:0000256" key="1">
    <source>
        <dbReference type="SAM" id="MobiDB-lite"/>
    </source>
</evidence>
<sequence>HARRRDGPPDARGGGLRPPAEGDRGERQPGALPGARALVL</sequence>
<organism evidence="2">
    <name type="scientific">uncultured Gemmatimonadaceae bacterium</name>
    <dbReference type="NCBI Taxonomy" id="246130"/>
    <lineage>
        <taxon>Bacteria</taxon>
        <taxon>Pseudomonadati</taxon>
        <taxon>Gemmatimonadota</taxon>
        <taxon>Gemmatimonadia</taxon>
        <taxon>Gemmatimonadales</taxon>
        <taxon>Gemmatimonadaceae</taxon>
        <taxon>environmental samples</taxon>
    </lineage>
</organism>
<dbReference type="EMBL" id="CADCTX010000845">
    <property type="protein sequence ID" value="CAA9354506.1"/>
    <property type="molecule type" value="Genomic_DNA"/>
</dbReference>
<feature type="non-terminal residue" evidence="2">
    <location>
        <position position="1"/>
    </location>
</feature>
<gene>
    <name evidence="2" type="ORF">AVDCRST_MAG40-3074</name>
</gene>
<feature type="region of interest" description="Disordered" evidence="1">
    <location>
        <begin position="1"/>
        <end position="40"/>
    </location>
</feature>
<reference evidence="2" key="1">
    <citation type="submission" date="2020-02" db="EMBL/GenBank/DDBJ databases">
        <authorList>
            <person name="Meier V. D."/>
        </authorList>
    </citation>
    <scope>NUCLEOTIDE SEQUENCE</scope>
    <source>
        <strain evidence="2">AVDCRST_MAG40</strain>
    </source>
</reference>
<accession>A0A6J4MBU6</accession>
<name>A0A6J4MBU6_9BACT</name>
<evidence type="ECO:0000313" key="2">
    <source>
        <dbReference type="EMBL" id="CAA9354506.1"/>
    </source>
</evidence>
<feature type="non-terminal residue" evidence="2">
    <location>
        <position position="40"/>
    </location>
</feature>
<protein>
    <submittedName>
        <fullName evidence="2">Uncharacterized protein</fullName>
    </submittedName>
</protein>